<evidence type="ECO:0000313" key="2">
    <source>
        <dbReference type="Proteomes" id="UP000247746"/>
    </source>
</evidence>
<proteinExistence type="predicted"/>
<sequence>MANETYSYSSEFKVEAVKNIVVNNANLSATARR</sequence>
<reference evidence="1 2" key="1">
    <citation type="submission" date="2018-06" db="EMBL/GenBank/DDBJ databases">
        <title>Genomic Encyclopedia of Type Strains, Phase III (KMG-III): the genomes of soil and plant-associated and newly described type strains.</title>
        <authorList>
            <person name="Whitman W."/>
        </authorList>
    </citation>
    <scope>NUCLEOTIDE SEQUENCE [LARGE SCALE GENOMIC DNA]</scope>
    <source>
        <strain evidence="1 2">CECT 5889</strain>
    </source>
</reference>
<evidence type="ECO:0000313" key="1">
    <source>
        <dbReference type="EMBL" id="PYE38522.1"/>
    </source>
</evidence>
<dbReference type="EMBL" id="QJSU01000007">
    <property type="protein sequence ID" value="PYE38522.1"/>
    <property type="molecule type" value="Genomic_DNA"/>
</dbReference>
<evidence type="ECO:0008006" key="3">
    <source>
        <dbReference type="Google" id="ProtNLM"/>
    </source>
</evidence>
<accession>A0A2V4UXJ2</accession>
<protein>
    <recommendedName>
        <fullName evidence="3">Transposase</fullName>
    </recommendedName>
</protein>
<dbReference type="AlphaFoldDB" id="A0A2V4UXJ2"/>
<gene>
    <name evidence="1" type="ORF">DFP82_107145</name>
</gene>
<comment type="caution">
    <text evidence="1">The sequence shown here is derived from an EMBL/GenBank/DDBJ whole genome shotgun (WGS) entry which is preliminary data.</text>
</comment>
<keyword evidence="2" id="KW-1185">Reference proteome</keyword>
<dbReference type="Proteomes" id="UP000247746">
    <property type="component" value="Unassembled WGS sequence"/>
</dbReference>
<name>A0A2V4UXJ2_9GAMM</name>
<organism evidence="1 2">
    <name type="scientific">Psychrobacter fozii</name>
    <dbReference type="NCBI Taxonomy" id="198480"/>
    <lineage>
        <taxon>Bacteria</taxon>
        <taxon>Pseudomonadati</taxon>
        <taxon>Pseudomonadota</taxon>
        <taxon>Gammaproteobacteria</taxon>
        <taxon>Moraxellales</taxon>
        <taxon>Moraxellaceae</taxon>
        <taxon>Psychrobacter</taxon>
    </lineage>
</organism>